<sequence>MSNTIVKRTQLEHYMDVSSAETPQWARMGDGWSKFDDATSAQTESTKYINMDTESTDTTSYKTAYNFECDLMYSDPTIKKVYEIYKNRKVLGDCLVKILTVEKFNAVSGGGYVARMETCAVAPSGTSENNNKMKLSGAFNGLGDPVIGKFAPATSGGGGTFTADTAEAASANSESKAVNTEE</sequence>
<organism evidence="2">
    <name type="scientific">Siphoviridae sp. ctcuE16</name>
    <dbReference type="NCBI Taxonomy" id="2826397"/>
    <lineage>
        <taxon>Viruses</taxon>
        <taxon>Duplodnaviria</taxon>
        <taxon>Heunggongvirae</taxon>
        <taxon>Uroviricota</taxon>
        <taxon>Caudoviricetes</taxon>
    </lineage>
</organism>
<dbReference type="NCBIfam" id="NF047353">
    <property type="entry name" value="tube_lmo2291"/>
    <property type="match status" value="1"/>
</dbReference>
<evidence type="ECO:0000313" key="2">
    <source>
        <dbReference type="EMBL" id="DAE23437.1"/>
    </source>
</evidence>
<protein>
    <submittedName>
        <fullName evidence="2">Uncharacterized protein</fullName>
    </submittedName>
</protein>
<dbReference type="EMBL" id="BK015753">
    <property type="protein sequence ID" value="DAE23437.1"/>
    <property type="molecule type" value="Genomic_DNA"/>
</dbReference>
<name>A0A8S5QXI6_9CAUD</name>
<accession>A0A8S5QXI6</accession>
<evidence type="ECO:0000256" key="1">
    <source>
        <dbReference type="SAM" id="MobiDB-lite"/>
    </source>
</evidence>
<proteinExistence type="predicted"/>
<feature type="region of interest" description="Disordered" evidence="1">
    <location>
        <begin position="161"/>
        <end position="182"/>
    </location>
</feature>
<reference evidence="2" key="1">
    <citation type="journal article" date="2021" name="Proc. Natl. Acad. Sci. U.S.A.">
        <title>A Catalog of Tens of Thousands of Viruses from Human Metagenomes Reveals Hidden Associations with Chronic Diseases.</title>
        <authorList>
            <person name="Tisza M.J."/>
            <person name="Buck C.B."/>
        </authorList>
    </citation>
    <scope>NUCLEOTIDE SEQUENCE</scope>
    <source>
        <strain evidence="2">CtcuE16</strain>
    </source>
</reference>